<keyword evidence="3" id="KW-1185">Reference proteome</keyword>
<protein>
    <submittedName>
        <fullName evidence="2">Uncharacterized protein</fullName>
    </submittedName>
</protein>
<feature type="region of interest" description="Disordered" evidence="1">
    <location>
        <begin position="102"/>
        <end position="149"/>
    </location>
</feature>
<dbReference type="Proteomes" id="UP001189429">
    <property type="component" value="Unassembled WGS sequence"/>
</dbReference>
<sequence length="149" mass="16003">MDWGDLDEGLFEDADGTKGQVAEGHGVPRGLVGKLKDRKALDTHKFGLIVGKEDYQTLLRCPAVRRMGDEGDEVEDENEELELDPLARWWDDGLELHGMEPERRQAAAHWGASARLGSGGRSAGLPEEVVGAGGGAEVQPSRHLHAGAG</sequence>
<evidence type="ECO:0000313" key="2">
    <source>
        <dbReference type="EMBL" id="CAK0859708.1"/>
    </source>
</evidence>
<dbReference type="EMBL" id="CAUYUJ010015927">
    <property type="protein sequence ID" value="CAK0859708.1"/>
    <property type="molecule type" value="Genomic_DNA"/>
</dbReference>
<comment type="caution">
    <text evidence="2">The sequence shown here is derived from an EMBL/GenBank/DDBJ whole genome shotgun (WGS) entry which is preliminary data.</text>
</comment>
<reference evidence="2" key="1">
    <citation type="submission" date="2023-10" db="EMBL/GenBank/DDBJ databases">
        <authorList>
            <person name="Chen Y."/>
            <person name="Shah S."/>
            <person name="Dougan E. K."/>
            <person name="Thang M."/>
            <person name="Chan C."/>
        </authorList>
    </citation>
    <scope>NUCLEOTIDE SEQUENCE [LARGE SCALE GENOMIC DNA]</scope>
</reference>
<organism evidence="2 3">
    <name type="scientific">Prorocentrum cordatum</name>
    <dbReference type="NCBI Taxonomy" id="2364126"/>
    <lineage>
        <taxon>Eukaryota</taxon>
        <taxon>Sar</taxon>
        <taxon>Alveolata</taxon>
        <taxon>Dinophyceae</taxon>
        <taxon>Prorocentrales</taxon>
        <taxon>Prorocentraceae</taxon>
        <taxon>Prorocentrum</taxon>
    </lineage>
</organism>
<proteinExistence type="predicted"/>
<evidence type="ECO:0000256" key="1">
    <source>
        <dbReference type="SAM" id="MobiDB-lite"/>
    </source>
</evidence>
<name>A0ABN9UKX8_9DINO</name>
<accession>A0ABN9UKX8</accession>
<evidence type="ECO:0000313" key="3">
    <source>
        <dbReference type="Proteomes" id="UP001189429"/>
    </source>
</evidence>
<gene>
    <name evidence="2" type="ORF">PCOR1329_LOCUS48998</name>
</gene>